<dbReference type="Gene3D" id="1.20.1280.50">
    <property type="match status" value="1"/>
</dbReference>
<name>A0AAP0PA58_9MAGN</name>
<feature type="domain" description="F-box" evidence="1">
    <location>
        <begin position="4"/>
        <end position="46"/>
    </location>
</feature>
<protein>
    <recommendedName>
        <fullName evidence="1">F-box domain-containing protein</fullName>
    </recommendedName>
</protein>
<organism evidence="2 3">
    <name type="scientific">Stephania japonica</name>
    <dbReference type="NCBI Taxonomy" id="461633"/>
    <lineage>
        <taxon>Eukaryota</taxon>
        <taxon>Viridiplantae</taxon>
        <taxon>Streptophyta</taxon>
        <taxon>Embryophyta</taxon>
        <taxon>Tracheophyta</taxon>
        <taxon>Spermatophyta</taxon>
        <taxon>Magnoliopsida</taxon>
        <taxon>Ranunculales</taxon>
        <taxon>Menispermaceae</taxon>
        <taxon>Menispermoideae</taxon>
        <taxon>Cissampelideae</taxon>
        <taxon>Stephania</taxon>
    </lineage>
</organism>
<reference evidence="2 3" key="1">
    <citation type="submission" date="2024-01" db="EMBL/GenBank/DDBJ databases">
        <title>Genome assemblies of Stephania.</title>
        <authorList>
            <person name="Yang L."/>
        </authorList>
    </citation>
    <scope>NUCLEOTIDE SEQUENCE [LARGE SCALE GENOMIC DNA]</scope>
    <source>
        <strain evidence="2">QJT</strain>
        <tissue evidence="2">Leaf</tissue>
    </source>
</reference>
<accession>A0AAP0PA58</accession>
<dbReference type="InterPro" id="IPR036047">
    <property type="entry name" value="F-box-like_dom_sf"/>
</dbReference>
<dbReference type="InterPro" id="IPR001810">
    <property type="entry name" value="F-box_dom"/>
</dbReference>
<evidence type="ECO:0000313" key="2">
    <source>
        <dbReference type="EMBL" id="KAK9137063.1"/>
    </source>
</evidence>
<sequence length="123" mass="13972">MSCISQLPDEVLASEILVKPPVKSLGRFKSVCKAWRAMISNHDFTYMHLSHHQSQSRASSDGNKQLTILYFAESQQLYTMTIKSTDETATAKAFQCDQVMSRVLERSTFRLMSSLMSRNYPGN</sequence>
<keyword evidence="3" id="KW-1185">Reference proteome</keyword>
<dbReference type="PANTHER" id="PTHR31672">
    <property type="entry name" value="BNACNNG10540D PROTEIN"/>
    <property type="match status" value="1"/>
</dbReference>
<evidence type="ECO:0000313" key="3">
    <source>
        <dbReference type="Proteomes" id="UP001417504"/>
    </source>
</evidence>
<gene>
    <name evidence="2" type="ORF">Sjap_007657</name>
</gene>
<dbReference type="InterPro" id="IPR050796">
    <property type="entry name" value="SCF_F-box_component"/>
</dbReference>
<proteinExistence type="predicted"/>
<dbReference type="Proteomes" id="UP001417504">
    <property type="component" value="Unassembled WGS sequence"/>
</dbReference>
<dbReference type="Pfam" id="PF12937">
    <property type="entry name" value="F-box-like"/>
    <property type="match status" value="1"/>
</dbReference>
<dbReference type="CDD" id="cd22157">
    <property type="entry name" value="F-box_AtFBW1-like"/>
    <property type="match status" value="1"/>
</dbReference>
<dbReference type="PANTHER" id="PTHR31672:SF13">
    <property type="entry name" value="F-BOX PROTEIN CPR30-LIKE"/>
    <property type="match status" value="1"/>
</dbReference>
<evidence type="ECO:0000259" key="1">
    <source>
        <dbReference type="Pfam" id="PF12937"/>
    </source>
</evidence>
<dbReference type="SUPFAM" id="SSF81383">
    <property type="entry name" value="F-box domain"/>
    <property type="match status" value="1"/>
</dbReference>
<dbReference type="AlphaFoldDB" id="A0AAP0PA58"/>
<comment type="caution">
    <text evidence="2">The sequence shown here is derived from an EMBL/GenBank/DDBJ whole genome shotgun (WGS) entry which is preliminary data.</text>
</comment>
<dbReference type="EMBL" id="JBBNAE010000003">
    <property type="protein sequence ID" value="KAK9137063.1"/>
    <property type="molecule type" value="Genomic_DNA"/>
</dbReference>